<keyword evidence="2" id="KW-0812">Transmembrane</keyword>
<protein>
    <submittedName>
        <fullName evidence="3">Uncharacterized protein</fullName>
    </submittedName>
</protein>
<dbReference type="Proteomes" id="UP000785679">
    <property type="component" value="Unassembled WGS sequence"/>
</dbReference>
<gene>
    <name evidence="3" type="ORF">FGO68_gene10216</name>
</gene>
<keyword evidence="2" id="KW-0472">Membrane</keyword>
<evidence type="ECO:0000313" key="4">
    <source>
        <dbReference type="Proteomes" id="UP000785679"/>
    </source>
</evidence>
<organism evidence="3 4">
    <name type="scientific">Halteria grandinella</name>
    <dbReference type="NCBI Taxonomy" id="5974"/>
    <lineage>
        <taxon>Eukaryota</taxon>
        <taxon>Sar</taxon>
        <taxon>Alveolata</taxon>
        <taxon>Ciliophora</taxon>
        <taxon>Intramacronucleata</taxon>
        <taxon>Spirotrichea</taxon>
        <taxon>Stichotrichia</taxon>
        <taxon>Sporadotrichida</taxon>
        <taxon>Halteriidae</taxon>
        <taxon>Halteria</taxon>
    </lineage>
</organism>
<proteinExistence type="predicted"/>
<comment type="caution">
    <text evidence="3">The sequence shown here is derived from an EMBL/GenBank/DDBJ whole genome shotgun (WGS) entry which is preliminary data.</text>
</comment>
<keyword evidence="2" id="KW-1133">Transmembrane helix</keyword>
<dbReference type="AlphaFoldDB" id="A0A8J8NJC6"/>
<feature type="region of interest" description="Disordered" evidence="1">
    <location>
        <begin position="138"/>
        <end position="164"/>
    </location>
</feature>
<reference evidence="3" key="1">
    <citation type="submission" date="2019-06" db="EMBL/GenBank/DDBJ databases">
        <authorList>
            <person name="Zheng W."/>
        </authorList>
    </citation>
    <scope>NUCLEOTIDE SEQUENCE</scope>
    <source>
        <strain evidence="3">QDHG01</strain>
    </source>
</reference>
<evidence type="ECO:0000256" key="2">
    <source>
        <dbReference type="SAM" id="Phobius"/>
    </source>
</evidence>
<dbReference type="EMBL" id="RRYP01015036">
    <property type="protein sequence ID" value="TNV75699.1"/>
    <property type="molecule type" value="Genomic_DNA"/>
</dbReference>
<feature type="transmembrane region" description="Helical" evidence="2">
    <location>
        <begin position="69"/>
        <end position="90"/>
    </location>
</feature>
<sequence>MTLAKNTAHVSGNTFLNSNEQLSNEVPIHHSISEQPPLASHQFAHAVDSSDSKDPTPITLASSANGGLIIVYVIVGFIFICGGLALIRYCHMESKNAQKRKKKQKQSYYYQQPVLSDFQQPATVPLLQVQPTPDTMPAYPILPQPDCRDADRPPPQPIKAQYKRKGVGMRQQASAAHDPSDWQQCCTVLCVCCCEVAAEAASQS</sequence>
<accession>A0A8J8NJC6</accession>
<evidence type="ECO:0000256" key="1">
    <source>
        <dbReference type="SAM" id="MobiDB-lite"/>
    </source>
</evidence>
<evidence type="ECO:0000313" key="3">
    <source>
        <dbReference type="EMBL" id="TNV75699.1"/>
    </source>
</evidence>
<name>A0A8J8NJC6_HALGN</name>
<keyword evidence="4" id="KW-1185">Reference proteome</keyword>